<protein>
    <submittedName>
        <fullName evidence="1">Uncharacterized protein</fullName>
    </submittedName>
</protein>
<sequence>MRVWVSSQAKTMRDRIQEEYTRSSAESGGDSSAIYEFACMESELGHRCGHIRGVGRVVSNPTSDLFSTHPPQPHRQEVDERVTQLQQQVQDQQQREAQREEERRVHNKQMLEMQ</sequence>
<proteinExistence type="predicted"/>
<evidence type="ECO:0000313" key="2">
    <source>
        <dbReference type="Proteomes" id="UP001056120"/>
    </source>
</evidence>
<evidence type="ECO:0000313" key="1">
    <source>
        <dbReference type="EMBL" id="KAI3696538.1"/>
    </source>
</evidence>
<reference evidence="1 2" key="2">
    <citation type="journal article" date="2022" name="Mol. Ecol. Resour.">
        <title>The genomes of chicory, endive, great burdock and yacon provide insights into Asteraceae paleo-polyploidization history and plant inulin production.</title>
        <authorList>
            <person name="Fan W."/>
            <person name="Wang S."/>
            <person name="Wang H."/>
            <person name="Wang A."/>
            <person name="Jiang F."/>
            <person name="Liu H."/>
            <person name="Zhao H."/>
            <person name="Xu D."/>
            <person name="Zhang Y."/>
        </authorList>
    </citation>
    <scope>NUCLEOTIDE SEQUENCE [LARGE SCALE GENOMIC DNA]</scope>
    <source>
        <strain evidence="2">cv. Yunnan</strain>
        <tissue evidence="1">Leaves</tissue>
    </source>
</reference>
<accession>A0ACB8ZFZ0</accession>
<name>A0ACB8ZFZ0_9ASTR</name>
<comment type="caution">
    <text evidence="1">The sequence shown here is derived from an EMBL/GenBank/DDBJ whole genome shotgun (WGS) entry which is preliminary data.</text>
</comment>
<dbReference type="EMBL" id="CM042043">
    <property type="protein sequence ID" value="KAI3696538.1"/>
    <property type="molecule type" value="Genomic_DNA"/>
</dbReference>
<reference evidence="2" key="1">
    <citation type="journal article" date="2022" name="Mol. Ecol. Resour.">
        <title>The genomes of chicory, endive, great burdock and yacon provide insights into Asteraceae palaeo-polyploidization history and plant inulin production.</title>
        <authorList>
            <person name="Fan W."/>
            <person name="Wang S."/>
            <person name="Wang H."/>
            <person name="Wang A."/>
            <person name="Jiang F."/>
            <person name="Liu H."/>
            <person name="Zhao H."/>
            <person name="Xu D."/>
            <person name="Zhang Y."/>
        </authorList>
    </citation>
    <scope>NUCLEOTIDE SEQUENCE [LARGE SCALE GENOMIC DNA]</scope>
    <source>
        <strain evidence="2">cv. Yunnan</strain>
    </source>
</reference>
<organism evidence="1 2">
    <name type="scientific">Smallanthus sonchifolius</name>
    <dbReference type="NCBI Taxonomy" id="185202"/>
    <lineage>
        <taxon>Eukaryota</taxon>
        <taxon>Viridiplantae</taxon>
        <taxon>Streptophyta</taxon>
        <taxon>Embryophyta</taxon>
        <taxon>Tracheophyta</taxon>
        <taxon>Spermatophyta</taxon>
        <taxon>Magnoliopsida</taxon>
        <taxon>eudicotyledons</taxon>
        <taxon>Gunneridae</taxon>
        <taxon>Pentapetalae</taxon>
        <taxon>asterids</taxon>
        <taxon>campanulids</taxon>
        <taxon>Asterales</taxon>
        <taxon>Asteraceae</taxon>
        <taxon>Asteroideae</taxon>
        <taxon>Heliantheae alliance</taxon>
        <taxon>Millerieae</taxon>
        <taxon>Smallanthus</taxon>
    </lineage>
</organism>
<keyword evidence="2" id="KW-1185">Reference proteome</keyword>
<gene>
    <name evidence="1" type="ORF">L1987_79556</name>
</gene>
<dbReference type="Proteomes" id="UP001056120">
    <property type="component" value="Linkage Group LG26"/>
</dbReference>